<evidence type="ECO:0000313" key="2">
    <source>
        <dbReference type="Proteomes" id="UP000236723"/>
    </source>
</evidence>
<proteinExistence type="predicted"/>
<name>A0A1H6D3G8_9ACTN</name>
<dbReference type="OrthoDB" id="4247883at2"/>
<reference evidence="2" key="1">
    <citation type="submission" date="2016-10" db="EMBL/GenBank/DDBJ databases">
        <authorList>
            <person name="Varghese N."/>
            <person name="Submissions S."/>
        </authorList>
    </citation>
    <scope>NUCLEOTIDE SEQUENCE [LARGE SCALE GENOMIC DNA]</scope>
    <source>
        <strain evidence="2">DSM 43163</strain>
    </source>
</reference>
<keyword evidence="2" id="KW-1185">Reference proteome</keyword>
<organism evidence="1 2">
    <name type="scientific">Thermomonospora echinospora</name>
    <dbReference type="NCBI Taxonomy" id="1992"/>
    <lineage>
        <taxon>Bacteria</taxon>
        <taxon>Bacillati</taxon>
        <taxon>Actinomycetota</taxon>
        <taxon>Actinomycetes</taxon>
        <taxon>Streptosporangiales</taxon>
        <taxon>Thermomonosporaceae</taxon>
        <taxon>Thermomonospora</taxon>
    </lineage>
</organism>
<dbReference type="Proteomes" id="UP000236723">
    <property type="component" value="Unassembled WGS sequence"/>
</dbReference>
<protein>
    <submittedName>
        <fullName evidence="1">Uncharacterized protein</fullName>
    </submittedName>
</protein>
<sequence>MLELHGKVLMDAATDLLGRKGELSRELSLAVSALNGLGAFWGGDEAGQAFYTGQGGGGGYQTRSQAIVTEIEAIIDGYEKTALGLQQMSRNTDQANWNVVISLPKVSK</sequence>
<dbReference type="AlphaFoldDB" id="A0A1H6D3G8"/>
<gene>
    <name evidence="1" type="ORF">SAMN04489712_112199</name>
</gene>
<dbReference type="EMBL" id="FNVO01000012">
    <property type="protein sequence ID" value="SEG79325.1"/>
    <property type="molecule type" value="Genomic_DNA"/>
</dbReference>
<accession>A0A1H6D3G8</accession>
<evidence type="ECO:0000313" key="1">
    <source>
        <dbReference type="EMBL" id="SEG79325.1"/>
    </source>
</evidence>